<dbReference type="InterPro" id="IPR029044">
    <property type="entry name" value="Nucleotide-diphossugar_trans"/>
</dbReference>
<dbReference type="PANTHER" id="PTHR48090:SF7">
    <property type="entry name" value="RFBJ PROTEIN"/>
    <property type="match status" value="1"/>
</dbReference>
<dbReference type="EMBL" id="DMAN01000091">
    <property type="protein sequence ID" value="HAE26343.1"/>
    <property type="molecule type" value="Genomic_DNA"/>
</dbReference>
<name>A0A3B9GV86_9PROT</name>
<dbReference type="AlphaFoldDB" id="A0A3B9GV86"/>
<dbReference type="PANTHER" id="PTHR48090">
    <property type="entry name" value="UNDECAPRENYL-PHOSPHATE 4-DEOXY-4-FORMAMIDO-L-ARABINOSE TRANSFERASE-RELATED"/>
    <property type="match status" value="1"/>
</dbReference>
<dbReference type="Proteomes" id="UP000259610">
    <property type="component" value="Unassembled WGS sequence"/>
</dbReference>
<evidence type="ECO:0000313" key="5">
    <source>
        <dbReference type="Proteomes" id="UP000259610"/>
    </source>
</evidence>
<feature type="transmembrane region" description="Helical" evidence="2">
    <location>
        <begin position="281"/>
        <end position="300"/>
    </location>
</feature>
<evidence type="ECO:0000256" key="2">
    <source>
        <dbReference type="SAM" id="Phobius"/>
    </source>
</evidence>
<evidence type="ECO:0000256" key="1">
    <source>
        <dbReference type="SAM" id="MobiDB-lite"/>
    </source>
</evidence>
<evidence type="ECO:0000259" key="3">
    <source>
        <dbReference type="Pfam" id="PF00535"/>
    </source>
</evidence>
<gene>
    <name evidence="4" type="ORF">DCG58_04225</name>
</gene>
<feature type="compositionally biased region" description="Acidic residues" evidence="1">
    <location>
        <begin position="334"/>
        <end position="346"/>
    </location>
</feature>
<sequence length="346" mass="37339">MPSIAVVIPSYKVKSHIIATINGIGPEVSRIYVVDDKCPEGTGHHVEHNCKDSRVIVLYHESNKGVGGSTITGYRQAVADGSEILIKLDGDGQMDARLIPFFVEPIQRGLADYVKGNRFFSGKALKSMPNIRLFGNAVLSFMTKASSGYWDMLDPTNGYTAIHAKVLSAVDLDQVSSRYFFESDMLFQLGKIRARVIDLPLMSLYGAEESNLRISKVLPEFLGNNIKNLLKRIVYVYFVRGFSLASIALIMSSVLLLVGSISALVVGVSANLSGVPASTGAIVSVAILLIFGFQLLMTFLSHDISSTPNTAIHPLLAIVPGAPLDQSYPGGDSEPSESESGELLDK</sequence>
<keyword evidence="2" id="KW-1133">Transmembrane helix</keyword>
<dbReference type="Pfam" id="PF00535">
    <property type="entry name" value="Glycos_transf_2"/>
    <property type="match status" value="1"/>
</dbReference>
<dbReference type="InterPro" id="IPR050256">
    <property type="entry name" value="Glycosyltransferase_2"/>
</dbReference>
<feature type="transmembrane region" description="Helical" evidence="2">
    <location>
        <begin position="237"/>
        <end position="261"/>
    </location>
</feature>
<dbReference type="Gene3D" id="3.90.550.10">
    <property type="entry name" value="Spore Coat Polysaccharide Biosynthesis Protein SpsA, Chain A"/>
    <property type="match status" value="1"/>
</dbReference>
<feature type="domain" description="Glycosyltransferase 2-like" evidence="3">
    <location>
        <begin position="6"/>
        <end position="168"/>
    </location>
</feature>
<dbReference type="RefSeq" id="WP_272987301.1">
    <property type="nucleotide sequence ID" value="NZ_CAJWRG010000144.1"/>
</dbReference>
<keyword evidence="2" id="KW-0472">Membrane</keyword>
<accession>A0A3B9GV86</accession>
<proteinExistence type="predicted"/>
<dbReference type="InterPro" id="IPR001173">
    <property type="entry name" value="Glyco_trans_2-like"/>
</dbReference>
<protein>
    <submittedName>
        <fullName evidence="4">Glycosyl transferase family 2</fullName>
    </submittedName>
</protein>
<dbReference type="GO" id="GO:0016740">
    <property type="term" value="F:transferase activity"/>
    <property type="evidence" value="ECO:0007669"/>
    <property type="project" value="UniProtKB-KW"/>
</dbReference>
<evidence type="ECO:0000313" key="4">
    <source>
        <dbReference type="EMBL" id="HAE26343.1"/>
    </source>
</evidence>
<keyword evidence="2" id="KW-0812">Transmembrane</keyword>
<dbReference type="SUPFAM" id="SSF53448">
    <property type="entry name" value="Nucleotide-diphospho-sugar transferases"/>
    <property type="match status" value="1"/>
</dbReference>
<dbReference type="CDD" id="cd04179">
    <property type="entry name" value="DPM_DPG-synthase_like"/>
    <property type="match status" value="1"/>
</dbReference>
<organism evidence="4 5">
    <name type="scientific">Hyphomonas adhaerens</name>
    <dbReference type="NCBI Taxonomy" id="81029"/>
    <lineage>
        <taxon>Bacteria</taxon>
        <taxon>Pseudomonadati</taxon>
        <taxon>Pseudomonadota</taxon>
        <taxon>Alphaproteobacteria</taxon>
        <taxon>Hyphomonadales</taxon>
        <taxon>Hyphomonadaceae</taxon>
        <taxon>Hyphomonas</taxon>
    </lineage>
</organism>
<comment type="caution">
    <text evidence="4">The sequence shown here is derived from an EMBL/GenBank/DDBJ whole genome shotgun (WGS) entry which is preliminary data.</text>
</comment>
<keyword evidence="4" id="KW-0808">Transferase</keyword>
<reference evidence="4 5" key="1">
    <citation type="journal article" date="2018" name="Nat. Biotechnol.">
        <title>A standardized bacterial taxonomy based on genome phylogeny substantially revises the tree of life.</title>
        <authorList>
            <person name="Parks D.H."/>
            <person name="Chuvochina M."/>
            <person name="Waite D.W."/>
            <person name="Rinke C."/>
            <person name="Skarshewski A."/>
            <person name="Chaumeil P.A."/>
            <person name="Hugenholtz P."/>
        </authorList>
    </citation>
    <scope>NUCLEOTIDE SEQUENCE [LARGE SCALE GENOMIC DNA]</scope>
    <source>
        <strain evidence="4">UBA8733</strain>
    </source>
</reference>
<feature type="region of interest" description="Disordered" evidence="1">
    <location>
        <begin position="325"/>
        <end position="346"/>
    </location>
</feature>